<evidence type="ECO:0000259" key="3">
    <source>
        <dbReference type="Pfam" id="PF03724"/>
    </source>
</evidence>
<dbReference type="EMBL" id="JAGBKM010000023">
    <property type="protein sequence ID" value="MBO1531791.1"/>
    <property type="molecule type" value="Genomic_DNA"/>
</dbReference>
<sequence>MKSILKLGLLSGLLATSMLLSACNGTSTASDEQAKDKQADITEEAVVTEDVAESAPDSVSVEQQMINELVRYRWTLAEATDNSMQPLTSLMDIKEQVTLTFNHRQGQNTISYSVGCNLINATYRLQDQTMLTENSMSTEMLCEDLNQAEDELNQLMQGESQLTLAKSTPPTLTQVTHDANTLVWQGALTAQAKYNTKGETIFWAVRSATQPCMGNSTQSCLQIKPITYDDQGLKTHEGEWTEFAGTIDGYQHDTAHEQVLRLQRYKLDTSGAAANSSAENYAYVLDSVIESKVVE</sequence>
<dbReference type="InterPro" id="IPR038670">
    <property type="entry name" value="HslJ-like_sf"/>
</dbReference>
<dbReference type="Pfam" id="PF14302">
    <property type="entry name" value="DUF4377"/>
    <property type="match status" value="1"/>
</dbReference>
<accession>A0ABS3NQU8</accession>
<dbReference type="RefSeq" id="WP_207992158.1">
    <property type="nucleotide sequence ID" value="NZ_JAGBKM010000023.1"/>
</dbReference>
<proteinExistence type="predicted"/>
<dbReference type="Gene3D" id="2.40.128.270">
    <property type="match status" value="1"/>
</dbReference>
<keyword evidence="6" id="KW-1185">Reference proteome</keyword>
<dbReference type="InterPro" id="IPR025485">
    <property type="entry name" value="DUF4377"/>
</dbReference>
<dbReference type="InterPro" id="IPR053147">
    <property type="entry name" value="Hsp_HslJ-like"/>
</dbReference>
<dbReference type="Proteomes" id="UP000664554">
    <property type="component" value="Unassembled WGS sequence"/>
</dbReference>
<gene>
    <name evidence="5" type="ORF">J3492_11285</name>
</gene>
<evidence type="ECO:0000313" key="6">
    <source>
        <dbReference type="Proteomes" id="UP000664554"/>
    </source>
</evidence>
<organism evidence="5 6">
    <name type="scientific">Psychrobacter coccoides</name>
    <dbReference type="NCBI Taxonomy" id="2818440"/>
    <lineage>
        <taxon>Bacteria</taxon>
        <taxon>Pseudomonadati</taxon>
        <taxon>Pseudomonadota</taxon>
        <taxon>Gammaproteobacteria</taxon>
        <taxon>Moraxellales</taxon>
        <taxon>Moraxellaceae</taxon>
        <taxon>Psychrobacter</taxon>
    </lineage>
</organism>
<comment type="caution">
    <text evidence="5">The sequence shown here is derived from an EMBL/GenBank/DDBJ whole genome shotgun (WGS) entry which is preliminary data.</text>
</comment>
<feature type="domain" description="DUF306" evidence="3">
    <location>
        <begin position="94"/>
        <end position="173"/>
    </location>
</feature>
<evidence type="ECO:0000256" key="2">
    <source>
        <dbReference type="SAM" id="SignalP"/>
    </source>
</evidence>
<reference evidence="5 6" key="1">
    <citation type="submission" date="2021-03" db="EMBL/GenBank/DDBJ databases">
        <authorList>
            <person name="Shang D.-D."/>
            <person name="Du Z.-J."/>
            <person name="Chen G.-J."/>
        </authorList>
    </citation>
    <scope>NUCLEOTIDE SEQUENCE [LARGE SCALE GENOMIC DNA]</scope>
    <source>
        <strain evidence="5 6">F1192</strain>
    </source>
</reference>
<name>A0ABS3NQU8_9GAMM</name>
<feature type="domain" description="DUF4377" evidence="4">
    <location>
        <begin position="205"/>
        <end position="290"/>
    </location>
</feature>
<feature type="chain" id="PRO_5047251091" evidence="2">
    <location>
        <begin position="23"/>
        <end position="295"/>
    </location>
</feature>
<keyword evidence="2" id="KW-0732">Signal</keyword>
<feature type="coiled-coil region" evidence="1">
    <location>
        <begin position="138"/>
        <end position="165"/>
    </location>
</feature>
<evidence type="ECO:0000256" key="1">
    <source>
        <dbReference type="SAM" id="Coils"/>
    </source>
</evidence>
<feature type="signal peptide" evidence="2">
    <location>
        <begin position="1"/>
        <end position="22"/>
    </location>
</feature>
<evidence type="ECO:0000313" key="5">
    <source>
        <dbReference type="EMBL" id="MBO1531791.1"/>
    </source>
</evidence>
<dbReference type="PANTHER" id="PTHR35535:SF1">
    <property type="entry name" value="HEAT SHOCK PROTEIN HSLJ"/>
    <property type="match status" value="1"/>
</dbReference>
<evidence type="ECO:0000259" key="4">
    <source>
        <dbReference type="Pfam" id="PF14302"/>
    </source>
</evidence>
<dbReference type="PROSITE" id="PS51257">
    <property type="entry name" value="PROKAR_LIPOPROTEIN"/>
    <property type="match status" value="1"/>
</dbReference>
<protein>
    <submittedName>
        <fullName evidence="5">DUF4377 domain-containing protein</fullName>
    </submittedName>
</protein>
<dbReference type="Pfam" id="PF03724">
    <property type="entry name" value="META"/>
    <property type="match status" value="1"/>
</dbReference>
<dbReference type="PANTHER" id="PTHR35535">
    <property type="entry name" value="HEAT SHOCK PROTEIN HSLJ"/>
    <property type="match status" value="1"/>
</dbReference>
<dbReference type="InterPro" id="IPR005184">
    <property type="entry name" value="DUF306_Meta_HslJ"/>
</dbReference>
<keyword evidence="1" id="KW-0175">Coiled coil</keyword>